<dbReference type="SUPFAM" id="SSF52279">
    <property type="entry name" value="Beta-D-glucan exohydrolase, C-terminal domain"/>
    <property type="match status" value="1"/>
</dbReference>
<evidence type="ECO:0000256" key="2">
    <source>
        <dbReference type="ARBA" id="ARBA00004987"/>
    </source>
</evidence>
<organism evidence="17 18">
    <name type="scientific">Drechmeria coniospora</name>
    <name type="common">Nematophagous fungus</name>
    <name type="synonym">Meria coniospora</name>
    <dbReference type="NCBI Taxonomy" id="98403"/>
    <lineage>
        <taxon>Eukaryota</taxon>
        <taxon>Fungi</taxon>
        <taxon>Dikarya</taxon>
        <taxon>Ascomycota</taxon>
        <taxon>Pezizomycotina</taxon>
        <taxon>Sordariomycetes</taxon>
        <taxon>Hypocreomycetidae</taxon>
        <taxon>Hypocreales</taxon>
        <taxon>Ophiocordycipitaceae</taxon>
        <taxon>Drechmeria</taxon>
    </lineage>
</organism>
<evidence type="ECO:0000256" key="11">
    <source>
        <dbReference type="ARBA" id="ARBA00078013"/>
    </source>
</evidence>
<reference evidence="17 18" key="1">
    <citation type="journal article" date="2016" name="Sci. Rep.">
        <title>Insights into Adaptations to a Near-Obligate Nematode Endoparasitic Lifestyle from the Finished Genome of Drechmeria coniospora.</title>
        <authorList>
            <person name="Zhang L."/>
            <person name="Zhou Z."/>
            <person name="Guo Q."/>
            <person name="Fokkens L."/>
            <person name="Miskei M."/>
            <person name="Pocsi I."/>
            <person name="Zhang W."/>
            <person name="Chen M."/>
            <person name="Wang L."/>
            <person name="Sun Y."/>
            <person name="Donzelli B.G."/>
            <person name="Gibson D.M."/>
            <person name="Nelson D.R."/>
            <person name="Luo J.G."/>
            <person name="Rep M."/>
            <person name="Liu H."/>
            <person name="Yang S."/>
            <person name="Wang J."/>
            <person name="Krasnoff S.B."/>
            <person name="Xu Y."/>
            <person name="Molnar I."/>
            <person name="Lin M."/>
        </authorList>
    </citation>
    <scope>NUCLEOTIDE SEQUENCE [LARGE SCALE GENOMIC DNA]</scope>
    <source>
        <strain evidence="17 18">ARSEF 6962</strain>
    </source>
</reference>
<dbReference type="InterPro" id="IPR002772">
    <property type="entry name" value="Glyco_hydro_3_C"/>
</dbReference>
<dbReference type="Pfam" id="PF01915">
    <property type="entry name" value="Glyco_hydro_3_C"/>
    <property type="match status" value="1"/>
</dbReference>
<feature type="signal peptide" evidence="15">
    <location>
        <begin position="1"/>
        <end position="17"/>
    </location>
</feature>
<dbReference type="InterPro" id="IPR017853">
    <property type="entry name" value="GH"/>
</dbReference>
<evidence type="ECO:0000256" key="9">
    <source>
        <dbReference type="ARBA" id="ARBA00023326"/>
    </source>
</evidence>
<keyword evidence="9" id="KW-0624">Polysaccharide degradation</keyword>
<keyword evidence="18" id="KW-1185">Reference proteome</keyword>
<protein>
    <recommendedName>
        <fullName evidence="10">Beta-glucosidase cel3A</fullName>
        <ecNumber evidence="4">3.2.1.21</ecNumber>
    </recommendedName>
    <alternativeName>
        <fullName evidence="11">Beta-D-glucoside glucohydrolase cel3A</fullName>
    </alternativeName>
    <alternativeName>
        <fullName evidence="13">Cellobiase cel3A</fullName>
    </alternativeName>
    <alternativeName>
        <fullName evidence="12">Gentiobiase cel3A</fullName>
    </alternativeName>
</protein>
<evidence type="ECO:0000256" key="1">
    <source>
        <dbReference type="ARBA" id="ARBA00000448"/>
    </source>
</evidence>
<feature type="chain" id="PRO_5007580628" description="Beta-glucosidase cel3A" evidence="15">
    <location>
        <begin position="18"/>
        <end position="935"/>
    </location>
</feature>
<feature type="region of interest" description="Disordered" evidence="14">
    <location>
        <begin position="805"/>
        <end position="828"/>
    </location>
</feature>
<comment type="caution">
    <text evidence="17">The sequence shown here is derived from an EMBL/GenBank/DDBJ whole genome shotgun (WGS) entry which is preliminary data.</text>
</comment>
<dbReference type="PANTHER" id="PTHR42715:SF29">
    <property type="entry name" value="BETA-GLUCOSIDASE A-RELATED"/>
    <property type="match status" value="1"/>
</dbReference>
<dbReference type="Gene3D" id="3.20.20.300">
    <property type="entry name" value="Glycoside hydrolase, family 3, N-terminal domain"/>
    <property type="match status" value="1"/>
</dbReference>
<evidence type="ECO:0000256" key="5">
    <source>
        <dbReference type="ARBA" id="ARBA00022801"/>
    </source>
</evidence>
<dbReference type="InParanoid" id="A0A151GHE9"/>
<sequence length="935" mass="101132">MKSSVFAVALLAALVHAAHVGAEEKIPPGHPPSHNPSLHNLPEPAAAHSPMATAPHDALCAMKLPFLLLSAAVASPRTAVADAQCPLQPDAQPLAFSPPHYPSPWMDPDADGWQEAYAKAKAFVSQMTLVEKVNITTGIGWVNGPCVGNAGSVPRLGLKSLCMQDGPLGLRLADYNSAFPVGATSGATWSRHLWRDRGKAMGDEARGKGIDVLLAPVSGPIGRAPEGGRNAEGFGSDPCLQGQALAGTTRGIQEAGVVACAKHFIANEQEHFRQAGENNKLTEALSSNVDDKTMHELYAWPFADAVKAGLGSIMCSYNQVNNSYACQNSKLINGILKAEMGFQGFVMSDWQAQHTGAASAVAGLDMTMPGDTLFNSGVSYWGANLTLAVVNGTVPAWRLDDMAMRVMAAFFKAGKTIENQVPTNFHSWTRDAYGWDDQTAKENWGHVNKLVDVRADHAHHIRLSAAKGTVILKNTGVLPLGRPKFVAVIGEDAGPNPKGPNSCPDRGCNEGTLAMLWGSGTSNFPYLVTPDSALQRRAIEDGTRYESVLTNYAWDETKALVTQPDVTPIVFANANSGEGYITVGGNAGDRNNLTLWKNGDDLIRNVSSLNPNTIVVLHTAGPVVLTEMRKNPNITAIVWAGMPGQESGNSLTDILYGKTSPGRSPFTWGPSRESYGVDIMYEPNNGNDAPQQEFSEGSFIDYRYFDKMAPSQEHAGAPVYEFGYGLSWSTFQYSQLKVQRHHASRYEPTGGLTAPAPTFGNFSTDLSDYAFPKNIRYFYQWIYPWLNTTKSGKEASTDRHYGKKADEFLPPKATDGSPQPKLPASGASGGNRQLWDVLFTVTCVIKNTGNRTTDEVPQLYVSLGGRDEPVKVLRGFERLENINPGESVKFSAKLTRRDLSNWDVVSQDWVVTKHPKKVWVGSSSRNLPLSAELQC</sequence>
<evidence type="ECO:0000256" key="13">
    <source>
        <dbReference type="ARBA" id="ARBA00083611"/>
    </source>
</evidence>
<dbReference type="InterPro" id="IPR050288">
    <property type="entry name" value="Cellulose_deg_GH3"/>
</dbReference>
<dbReference type="Proteomes" id="UP000076580">
    <property type="component" value="Chromosome 02"/>
</dbReference>
<dbReference type="FunFam" id="3.20.20.300:FF:000002">
    <property type="entry name" value="Probable beta-glucosidase"/>
    <property type="match status" value="1"/>
</dbReference>
<evidence type="ECO:0000256" key="6">
    <source>
        <dbReference type="ARBA" id="ARBA00023180"/>
    </source>
</evidence>
<evidence type="ECO:0000256" key="14">
    <source>
        <dbReference type="SAM" id="MobiDB-lite"/>
    </source>
</evidence>
<name>A0A151GHE9_DRECN</name>
<dbReference type="GeneID" id="63716105"/>
<evidence type="ECO:0000256" key="7">
    <source>
        <dbReference type="ARBA" id="ARBA00023277"/>
    </source>
</evidence>
<dbReference type="EC" id="3.2.1.21" evidence="4"/>
<evidence type="ECO:0000256" key="10">
    <source>
        <dbReference type="ARBA" id="ARBA00070030"/>
    </source>
</evidence>
<comment type="catalytic activity">
    <reaction evidence="1">
        <text>Hydrolysis of terminal, non-reducing beta-D-glucosyl residues with release of beta-D-glucose.</text>
        <dbReference type="EC" id="3.2.1.21"/>
    </reaction>
</comment>
<dbReference type="EMBL" id="LAYC01000002">
    <property type="protein sequence ID" value="KYK56462.1"/>
    <property type="molecule type" value="Genomic_DNA"/>
</dbReference>
<dbReference type="InterPro" id="IPR013783">
    <property type="entry name" value="Ig-like_fold"/>
</dbReference>
<keyword evidence="8" id="KW-0326">Glycosidase</keyword>
<dbReference type="FunFam" id="3.40.50.1700:FF:000003">
    <property type="entry name" value="Probable beta-glucosidase"/>
    <property type="match status" value="1"/>
</dbReference>
<dbReference type="Gene3D" id="2.60.40.10">
    <property type="entry name" value="Immunoglobulins"/>
    <property type="match status" value="1"/>
</dbReference>
<evidence type="ECO:0000256" key="12">
    <source>
        <dbReference type="ARBA" id="ARBA00083231"/>
    </source>
</evidence>
<dbReference type="Pfam" id="PF00933">
    <property type="entry name" value="Glyco_hydro_3"/>
    <property type="match status" value="1"/>
</dbReference>
<dbReference type="InterPro" id="IPR036881">
    <property type="entry name" value="Glyco_hydro_3_C_sf"/>
</dbReference>
<evidence type="ECO:0000256" key="4">
    <source>
        <dbReference type="ARBA" id="ARBA00012744"/>
    </source>
</evidence>
<dbReference type="AlphaFoldDB" id="A0A151GHE9"/>
<comment type="similarity">
    <text evidence="3">Belongs to the glycosyl hydrolase 3 family.</text>
</comment>
<evidence type="ECO:0000256" key="8">
    <source>
        <dbReference type="ARBA" id="ARBA00023295"/>
    </source>
</evidence>
<dbReference type="SMART" id="SM01217">
    <property type="entry name" value="Fn3_like"/>
    <property type="match status" value="1"/>
</dbReference>
<dbReference type="PRINTS" id="PR00133">
    <property type="entry name" value="GLHYDRLASE3"/>
</dbReference>
<dbReference type="InterPro" id="IPR026891">
    <property type="entry name" value="Fn3-like"/>
</dbReference>
<accession>A0A151GHE9</accession>
<gene>
    <name evidence="17" type="ORF">DCS_03462</name>
</gene>
<dbReference type="PANTHER" id="PTHR42715">
    <property type="entry name" value="BETA-GLUCOSIDASE"/>
    <property type="match status" value="1"/>
</dbReference>
<evidence type="ECO:0000256" key="15">
    <source>
        <dbReference type="SAM" id="SignalP"/>
    </source>
</evidence>
<dbReference type="InterPro" id="IPR036962">
    <property type="entry name" value="Glyco_hydro_3_N_sf"/>
</dbReference>
<evidence type="ECO:0000313" key="18">
    <source>
        <dbReference type="Proteomes" id="UP000076580"/>
    </source>
</evidence>
<evidence type="ECO:0000313" key="17">
    <source>
        <dbReference type="EMBL" id="KYK56462.1"/>
    </source>
</evidence>
<dbReference type="Gene3D" id="3.40.50.1700">
    <property type="entry name" value="Glycoside hydrolase family 3 C-terminal domain"/>
    <property type="match status" value="1"/>
</dbReference>
<keyword evidence="7" id="KW-0119">Carbohydrate metabolism</keyword>
<dbReference type="SUPFAM" id="SSF51445">
    <property type="entry name" value="(Trans)glycosidases"/>
    <property type="match status" value="1"/>
</dbReference>
<keyword evidence="5 17" id="KW-0378">Hydrolase</keyword>
<dbReference type="InterPro" id="IPR001764">
    <property type="entry name" value="Glyco_hydro_3_N"/>
</dbReference>
<keyword evidence="15" id="KW-0732">Signal</keyword>
<feature type="domain" description="Fibronectin type III-like" evidence="16">
    <location>
        <begin position="855"/>
        <end position="924"/>
    </location>
</feature>
<evidence type="ECO:0000256" key="3">
    <source>
        <dbReference type="ARBA" id="ARBA00005336"/>
    </source>
</evidence>
<dbReference type="GO" id="GO:0009251">
    <property type="term" value="P:glucan catabolic process"/>
    <property type="evidence" value="ECO:0007669"/>
    <property type="project" value="TreeGrafter"/>
</dbReference>
<keyword evidence="6" id="KW-0325">Glycoprotein</keyword>
<dbReference type="GO" id="GO:0008422">
    <property type="term" value="F:beta-glucosidase activity"/>
    <property type="evidence" value="ECO:0007669"/>
    <property type="project" value="UniProtKB-EC"/>
</dbReference>
<evidence type="ECO:0000259" key="16">
    <source>
        <dbReference type="SMART" id="SM01217"/>
    </source>
</evidence>
<dbReference type="RefSeq" id="XP_040655814.1">
    <property type="nucleotide sequence ID" value="XM_040800781.1"/>
</dbReference>
<dbReference type="Pfam" id="PF14310">
    <property type="entry name" value="Fn3-like"/>
    <property type="match status" value="1"/>
</dbReference>
<proteinExistence type="inferred from homology"/>
<comment type="pathway">
    <text evidence="2">Glycan metabolism; cellulose degradation.</text>
</comment>
<feature type="region of interest" description="Disordered" evidence="14">
    <location>
        <begin position="23"/>
        <end position="50"/>
    </location>
</feature>
<dbReference type="STRING" id="98403.A0A151GHE9"/>